<dbReference type="GO" id="GO:0016740">
    <property type="term" value="F:transferase activity"/>
    <property type="evidence" value="ECO:0007669"/>
    <property type="project" value="UniProtKB-KW"/>
</dbReference>
<dbReference type="RefSeq" id="WP_185956209.1">
    <property type="nucleotide sequence ID" value="NZ_FXTI01000006.1"/>
</dbReference>
<sequence>MHEVKHRVFVYGSLRRGEKYHSLLAQSKPEAMQAWIKGELFDTLQGYPGLSVPGERRVYGELYRVNRETLSRLDELEGFRPEDPDFPDQYRRVRLSVQTDHGSVESDVYLYARPRQRSMKTVPYGDWKARDLKRQNRWLYFAYGSCMDHQRFLSHGVGDVFQQVLGRGILHGYALRFTLPRPDGGRADIVEQPGDRVEGKVYEVEQQGLEYLFWREGVDHNVYRPAWVPVIIDGKTVENVLTFVVIDKKKEIAPPEHYVREILRGSKGIVSDSYHRGLRRRFKDTFGMTMNGSE</sequence>
<dbReference type="InterPro" id="IPR017939">
    <property type="entry name" value="G-Glutamylcylcotransferase"/>
</dbReference>
<dbReference type="EMBL" id="FXTI01000006">
    <property type="protein sequence ID" value="SMO72694.1"/>
    <property type="molecule type" value="Genomic_DNA"/>
</dbReference>
<feature type="active site" description="Proton acceptor" evidence="2">
    <location>
        <position position="216"/>
    </location>
</feature>
<dbReference type="PANTHER" id="PTHR12935:SF0">
    <property type="entry name" value="GAMMA-GLUTAMYLCYCLOTRANSFERASE"/>
    <property type="match status" value="1"/>
</dbReference>
<name>A0A521DLU0_9BACL</name>
<organism evidence="4 5">
    <name type="scientific">Melghirimyces algeriensis</name>
    <dbReference type="NCBI Taxonomy" id="910412"/>
    <lineage>
        <taxon>Bacteria</taxon>
        <taxon>Bacillati</taxon>
        <taxon>Bacillota</taxon>
        <taxon>Bacilli</taxon>
        <taxon>Bacillales</taxon>
        <taxon>Thermoactinomycetaceae</taxon>
        <taxon>Melghirimyces</taxon>
    </lineage>
</organism>
<accession>A0A521DLU0</accession>
<keyword evidence="1" id="KW-0456">Lyase</keyword>
<evidence type="ECO:0000313" key="4">
    <source>
        <dbReference type="EMBL" id="SMO72694.1"/>
    </source>
</evidence>
<evidence type="ECO:0000259" key="3">
    <source>
        <dbReference type="Pfam" id="PF06094"/>
    </source>
</evidence>
<dbReference type="InterPro" id="IPR036568">
    <property type="entry name" value="GGCT-like_sf"/>
</dbReference>
<evidence type="ECO:0000313" key="5">
    <source>
        <dbReference type="Proteomes" id="UP000315636"/>
    </source>
</evidence>
<feature type="domain" description="Gamma-glutamylcyclotransferase AIG2-like" evidence="3">
    <location>
        <begin position="8"/>
        <end position="128"/>
    </location>
</feature>
<evidence type="ECO:0000256" key="2">
    <source>
        <dbReference type="PIRSR" id="PIRSR617939-1"/>
    </source>
</evidence>
<dbReference type="Pfam" id="PF06094">
    <property type="entry name" value="GGACT"/>
    <property type="match status" value="1"/>
</dbReference>
<dbReference type="InterPro" id="IPR013024">
    <property type="entry name" value="GGCT-like"/>
</dbReference>
<dbReference type="AlphaFoldDB" id="A0A521DLU0"/>
<dbReference type="GO" id="GO:0003839">
    <property type="term" value="F:gamma-glutamylcyclotransferase activity"/>
    <property type="evidence" value="ECO:0007669"/>
    <property type="project" value="InterPro"/>
</dbReference>
<dbReference type="Pfam" id="PF13772">
    <property type="entry name" value="AIG2_2"/>
    <property type="match status" value="1"/>
</dbReference>
<reference evidence="4 5" key="1">
    <citation type="submission" date="2017-05" db="EMBL/GenBank/DDBJ databases">
        <authorList>
            <person name="Varghese N."/>
            <person name="Submissions S."/>
        </authorList>
    </citation>
    <scope>NUCLEOTIDE SEQUENCE [LARGE SCALE GENOMIC DNA]</scope>
    <source>
        <strain evidence="4 5">DSM 45474</strain>
    </source>
</reference>
<keyword evidence="4" id="KW-0808">Transferase</keyword>
<proteinExistence type="predicted"/>
<dbReference type="Proteomes" id="UP000315636">
    <property type="component" value="Unassembled WGS sequence"/>
</dbReference>
<dbReference type="PANTHER" id="PTHR12935">
    <property type="entry name" value="GAMMA-GLUTAMYLCYCLOTRANSFERASE"/>
    <property type="match status" value="1"/>
</dbReference>
<gene>
    <name evidence="4" type="ORF">SAMN06264849_106124</name>
</gene>
<protein>
    <submittedName>
        <fullName evidence="4">Uncharacterized conserved protein YtfP, gamma-glutamylcyclotransferase (GGCT)/AIG2-like family</fullName>
    </submittedName>
</protein>
<dbReference type="InterPro" id="IPR009288">
    <property type="entry name" value="AIG2-like_dom"/>
</dbReference>
<keyword evidence="5" id="KW-1185">Reference proteome</keyword>
<evidence type="ECO:0000256" key="1">
    <source>
        <dbReference type="ARBA" id="ARBA00023239"/>
    </source>
</evidence>
<dbReference type="SUPFAM" id="SSF110857">
    <property type="entry name" value="Gamma-glutamyl cyclotransferase-like"/>
    <property type="match status" value="2"/>
</dbReference>
<dbReference type="CDD" id="cd06661">
    <property type="entry name" value="GGCT_like"/>
    <property type="match status" value="2"/>
</dbReference>
<dbReference type="Gene3D" id="3.10.490.10">
    <property type="entry name" value="Gamma-glutamyl cyclotransferase-like"/>
    <property type="match status" value="2"/>
</dbReference>